<reference evidence="5" key="1">
    <citation type="journal article" date="2019" name="Int. J. Syst. Evol. Microbiol.">
        <title>The Global Catalogue of Microorganisms (GCM) 10K type strain sequencing project: providing services to taxonomists for standard genome sequencing and annotation.</title>
        <authorList>
            <consortium name="The Broad Institute Genomics Platform"/>
            <consortium name="The Broad Institute Genome Sequencing Center for Infectious Disease"/>
            <person name="Wu L."/>
            <person name="Ma J."/>
        </authorList>
    </citation>
    <scope>NUCLEOTIDE SEQUENCE [LARGE SCALE GENOMIC DNA]</scope>
    <source>
        <strain evidence="5">CGMCC 1.12664</strain>
    </source>
</reference>
<protein>
    <submittedName>
        <fullName evidence="4">Trans-aconitate 2-methyltransferase</fullName>
    </submittedName>
</protein>
<dbReference type="Gene3D" id="3.40.50.150">
    <property type="entry name" value="Vaccinia Virus protein VP39"/>
    <property type="match status" value="1"/>
</dbReference>
<dbReference type="PANTHER" id="PTHR43861:SF1">
    <property type="entry name" value="TRANS-ACONITATE 2-METHYLTRANSFERASE"/>
    <property type="match status" value="1"/>
</dbReference>
<evidence type="ECO:0000259" key="3">
    <source>
        <dbReference type="Pfam" id="PF13649"/>
    </source>
</evidence>
<dbReference type="SUPFAM" id="SSF53335">
    <property type="entry name" value="S-adenosyl-L-methionine-dependent methyltransferases"/>
    <property type="match status" value="1"/>
</dbReference>
<dbReference type="EMBL" id="BMFJ01000001">
    <property type="protein sequence ID" value="GGE33954.1"/>
    <property type="molecule type" value="Genomic_DNA"/>
</dbReference>
<dbReference type="GO" id="GO:0030798">
    <property type="term" value="F:trans-aconitate 2-methyltransferase activity"/>
    <property type="evidence" value="ECO:0007669"/>
    <property type="project" value="InterPro"/>
</dbReference>
<proteinExistence type="predicted"/>
<keyword evidence="2" id="KW-0808">Transferase</keyword>
<dbReference type="Proteomes" id="UP000612855">
    <property type="component" value="Unassembled WGS sequence"/>
</dbReference>
<keyword evidence="1" id="KW-0489">Methyltransferase</keyword>
<evidence type="ECO:0000313" key="4">
    <source>
        <dbReference type="EMBL" id="GGE33954.1"/>
    </source>
</evidence>
<sequence>MQMYTVSEPPMTAPTTDWNPALYARFAGLRLKPALDLLLHVPALPEGDIVDLGCGNGPVGPLLRARYPDIRIIGVDNSPAMLAKARETGSYTTLTEADIATWHPDTPPALIYSNATLHWLPDHDRLLPALARMPAPGGTLAVQVPHQNNAPSHRLWHDLVEQNFPGRFDPATAPGINDARRTWDILDGLGDLSLWETEYMQRLDPADDGHPVRLFTSSTFARPVLDVLDPDEQTLITTLYDQAMEAAYPRRADGSVLFPFRRLFFTLRREP</sequence>
<evidence type="ECO:0000256" key="2">
    <source>
        <dbReference type="ARBA" id="ARBA00022679"/>
    </source>
</evidence>
<name>A0A917EFB3_9RHOB</name>
<gene>
    <name evidence="4" type="primary">tam</name>
    <name evidence="4" type="ORF">GCM10011360_22240</name>
</gene>
<comment type="caution">
    <text evidence="4">The sequence shown here is derived from an EMBL/GenBank/DDBJ whole genome shotgun (WGS) entry which is preliminary data.</text>
</comment>
<dbReference type="AlphaFoldDB" id="A0A917EFB3"/>
<evidence type="ECO:0000313" key="5">
    <source>
        <dbReference type="Proteomes" id="UP000612855"/>
    </source>
</evidence>
<organism evidence="4 5">
    <name type="scientific">Primorskyibacter flagellatus</name>
    <dbReference type="NCBI Taxonomy" id="1387277"/>
    <lineage>
        <taxon>Bacteria</taxon>
        <taxon>Pseudomonadati</taxon>
        <taxon>Pseudomonadota</taxon>
        <taxon>Alphaproteobacteria</taxon>
        <taxon>Rhodobacterales</taxon>
        <taxon>Roseobacteraceae</taxon>
        <taxon>Primorskyibacter</taxon>
    </lineage>
</organism>
<keyword evidence="5" id="KW-1185">Reference proteome</keyword>
<dbReference type="CDD" id="cd02440">
    <property type="entry name" value="AdoMet_MTases"/>
    <property type="match status" value="1"/>
</dbReference>
<dbReference type="InterPro" id="IPR041698">
    <property type="entry name" value="Methyltransf_25"/>
</dbReference>
<dbReference type="Gene3D" id="1.10.150.290">
    <property type="entry name" value="S-adenosyl-L-methionine-dependent methyltransferases"/>
    <property type="match status" value="1"/>
</dbReference>
<dbReference type="InterPro" id="IPR023149">
    <property type="entry name" value="Trans_acon_MeTrfase_C"/>
</dbReference>
<dbReference type="PANTHER" id="PTHR43861">
    <property type="entry name" value="TRANS-ACONITATE 2-METHYLTRANSFERASE-RELATED"/>
    <property type="match status" value="1"/>
</dbReference>
<feature type="domain" description="Methyltransferase" evidence="3">
    <location>
        <begin position="49"/>
        <end position="138"/>
    </location>
</feature>
<dbReference type="Pfam" id="PF13649">
    <property type="entry name" value="Methyltransf_25"/>
    <property type="match status" value="1"/>
</dbReference>
<evidence type="ECO:0000256" key="1">
    <source>
        <dbReference type="ARBA" id="ARBA00022603"/>
    </source>
</evidence>
<dbReference type="InterPro" id="IPR029063">
    <property type="entry name" value="SAM-dependent_MTases_sf"/>
</dbReference>
<accession>A0A917EFB3</accession>